<accession>Q5KQH8</accession>
<reference evidence="2" key="1">
    <citation type="journal article" date="2005" name="Nature">
        <title>The map-based sequence of the rice genome.</title>
        <authorList>
            <consortium name="International rice genome sequencing project (IRGSP)"/>
            <person name="Matsumoto T."/>
            <person name="Wu J."/>
            <person name="Kanamori H."/>
            <person name="Katayose Y."/>
            <person name="Fujisawa M."/>
            <person name="Namiki N."/>
            <person name="Mizuno H."/>
            <person name="Yamamoto K."/>
            <person name="Antonio B.A."/>
            <person name="Baba T."/>
            <person name="Sakata K."/>
            <person name="Nagamura Y."/>
            <person name="Aoki H."/>
            <person name="Arikawa K."/>
            <person name="Arita K."/>
            <person name="Bito T."/>
            <person name="Chiden Y."/>
            <person name="Fujitsuka N."/>
            <person name="Fukunaka R."/>
            <person name="Hamada M."/>
            <person name="Harada C."/>
            <person name="Hayashi A."/>
            <person name="Hijishita S."/>
            <person name="Honda M."/>
            <person name="Hosokawa S."/>
            <person name="Ichikawa Y."/>
            <person name="Idonuma A."/>
            <person name="Iijima M."/>
            <person name="Ikeda M."/>
            <person name="Ikeno M."/>
            <person name="Ito K."/>
            <person name="Ito S."/>
            <person name="Ito T."/>
            <person name="Ito Y."/>
            <person name="Ito Y."/>
            <person name="Iwabuchi A."/>
            <person name="Kamiya K."/>
            <person name="Karasawa W."/>
            <person name="Kurita K."/>
            <person name="Katagiri S."/>
            <person name="Kikuta A."/>
            <person name="Kobayashi H."/>
            <person name="Kobayashi N."/>
            <person name="Machita K."/>
            <person name="Maehara T."/>
            <person name="Masukawa M."/>
            <person name="Mizubayashi T."/>
            <person name="Mukai Y."/>
            <person name="Nagasaki H."/>
            <person name="Nagata Y."/>
            <person name="Naito S."/>
            <person name="Nakashima M."/>
            <person name="Nakama Y."/>
            <person name="Nakamichi Y."/>
            <person name="Nakamura M."/>
            <person name="Meguro A."/>
            <person name="Negishi M."/>
            <person name="Ohta I."/>
            <person name="Ohta T."/>
            <person name="Okamoto M."/>
            <person name="Ono N."/>
            <person name="Saji S."/>
            <person name="Sakaguchi M."/>
            <person name="Sakai K."/>
            <person name="Shibata M."/>
            <person name="Shimokawa T."/>
            <person name="Song J."/>
            <person name="Takazaki Y."/>
            <person name="Terasawa K."/>
            <person name="Tsugane M."/>
            <person name="Tsuji K."/>
            <person name="Ueda S."/>
            <person name="Waki K."/>
            <person name="Yamagata H."/>
            <person name="Yamamoto M."/>
            <person name="Yamamoto S."/>
            <person name="Yamane H."/>
            <person name="Yoshiki S."/>
            <person name="Yoshihara R."/>
            <person name="Yukawa K."/>
            <person name="Zhong H."/>
            <person name="Yano M."/>
            <person name="Yuan Q."/>
            <person name="Ouyang S."/>
            <person name="Liu J."/>
            <person name="Jones K.M."/>
            <person name="Gansberger K."/>
            <person name="Moffat K."/>
            <person name="Hill J."/>
            <person name="Bera J."/>
            <person name="Fadrosh D."/>
            <person name="Jin S."/>
            <person name="Johri S."/>
            <person name="Kim M."/>
            <person name="Overton L."/>
            <person name="Reardon M."/>
            <person name="Tsitrin T."/>
            <person name="Vuong H."/>
            <person name="Weaver B."/>
            <person name="Ciecko A."/>
            <person name="Tallon L."/>
            <person name="Jackson J."/>
            <person name="Pai G."/>
            <person name="Aken S.V."/>
            <person name="Utterback T."/>
            <person name="Reidmuller S."/>
            <person name="Feldblyum T."/>
            <person name="Hsiao J."/>
            <person name="Zismann V."/>
            <person name="Iobst S."/>
            <person name="de Vazeille A.R."/>
            <person name="Buell C.R."/>
            <person name="Ying K."/>
            <person name="Li Y."/>
            <person name="Lu T."/>
            <person name="Huang Y."/>
            <person name="Zhao Q."/>
            <person name="Feng Q."/>
            <person name="Zhang L."/>
            <person name="Zhu J."/>
            <person name="Weng Q."/>
            <person name="Mu J."/>
            <person name="Lu Y."/>
            <person name="Fan D."/>
            <person name="Liu Y."/>
            <person name="Guan J."/>
            <person name="Zhang Y."/>
            <person name="Yu S."/>
            <person name="Liu X."/>
            <person name="Zhang Y."/>
            <person name="Hong G."/>
            <person name="Han B."/>
            <person name="Choisne N."/>
            <person name="Demange N."/>
            <person name="Orjeda G."/>
            <person name="Samain S."/>
            <person name="Cattolico L."/>
            <person name="Pelletier E."/>
            <person name="Couloux A."/>
            <person name="Segurens B."/>
            <person name="Wincker P."/>
            <person name="D'Hont A."/>
            <person name="Scarpelli C."/>
            <person name="Weissenbach J."/>
            <person name="Salanoubat M."/>
            <person name="Quetier F."/>
            <person name="Yu Y."/>
            <person name="Kim H.R."/>
            <person name="Rambo T."/>
            <person name="Currie J."/>
            <person name="Collura K."/>
            <person name="Luo M."/>
            <person name="Yang T."/>
            <person name="Ammiraju J.S.S."/>
            <person name="Engler F."/>
            <person name="Soderlund C."/>
            <person name="Wing R.A."/>
            <person name="Palmer L.E."/>
            <person name="de la Bastide M."/>
            <person name="Spiegel L."/>
            <person name="Nascimento L."/>
            <person name="Zutavern T."/>
            <person name="O'Shaughnessy A."/>
            <person name="Dike S."/>
            <person name="Dedhia N."/>
            <person name="Preston R."/>
            <person name="Balija V."/>
            <person name="McCombie W.R."/>
            <person name="Chow T."/>
            <person name="Chen H."/>
            <person name="Chung M."/>
            <person name="Chen C."/>
            <person name="Shaw J."/>
            <person name="Wu H."/>
            <person name="Hsiao K."/>
            <person name="Chao Y."/>
            <person name="Chu M."/>
            <person name="Cheng C."/>
            <person name="Hour A."/>
            <person name="Lee P."/>
            <person name="Lin S."/>
            <person name="Lin Y."/>
            <person name="Liou J."/>
            <person name="Liu S."/>
            <person name="Hsing Y."/>
            <person name="Raghuvanshi S."/>
            <person name="Mohanty A."/>
            <person name="Bharti A.K."/>
            <person name="Gaur A."/>
            <person name="Gupta V."/>
            <person name="Kumar D."/>
            <person name="Ravi V."/>
            <person name="Vij S."/>
            <person name="Kapur A."/>
            <person name="Khurana P."/>
            <person name="Khurana P."/>
            <person name="Khurana J.P."/>
            <person name="Tyagi A.K."/>
            <person name="Gaikwad K."/>
            <person name="Singh A."/>
            <person name="Dalal V."/>
            <person name="Srivastava S."/>
            <person name="Dixit A."/>
            <person name="Pal A.K."/>
            <person name="Ghazi I.A."/>
            <person name="Yadav M."/>
            <person name="Pandit A."/>
            <person name="Bhargava A."/>
            <person name="Sureshbabu K."/>
            <person name="Batra K."/>
            <person name="Sharma T.R."/>
            <person name="Mohapatra T."/>
            <person name="Singh N.K."/>
            <person name="Messing J."/>
            <person name="Nelson A.B."/>
            <person name="Fuks G."/>
            <person name="Kavchok S."/>
            <person name="Keizer G."/>
            <person name="Linton E."/>
            <person name="Llaca V."/>
            <person name="Song R."/>
            <person name="Tanyolac B."/>
            <person name="Young S."/>
            <person name="Ho-Il K."/>
            <person name="Hahn J.H."/>
            <person name="Sangsakoo G."/>
            <person name="Vanavichit A."/>
            <person name="de Mattos Luiz.A.T."/>
            <person name="Zimmer P.D."/>
            <person name="Malone G."/>
            <person name="Dellagostin O."/>
            <person name="de Oliveira A.C."/>
            <person name="Bevan M."/>
            <person name="Bancroft I."/>
            <person name="Minx P."/>
            <person name="Cordum H."/>
            <person name="Wilson R."/>
            <person name="Cheng Z."/>
            <person name="Jin W."/>
            <person name="Jiang J."/>
            <person name="Leong S.A."/>
            <person name="Iwama H."/>
            <person name="Gojobori T."/>
            <person name="Itoh T."/>
            <person name="Niimura Y."/>
            <person name="Fujii Y."/>
            <person name="Habara T."/>
            <person name="Sakai H."/>
            <person name="Sato Y."/>
            <person name="Wilson G."/>
            <person name="Kumar K."/>
            <person name="McCouch S."/>
            <person name="Juretic N."/>
            <person name="Hoen D."/>
            <person name="Wright S."/>
            <person name="Bruskiewich R."/>
            <person name="Bureau T."/>
            <person name="Miyao A."/>
            <person name="Hirochika H."/>
            <person name="Nishikawa T."/>
            <person name="Kadowaki K."/>
            <person name="Sugiura M."/>
            <person name="Burr B."/>
            <person name="Sasaki T."/>
        </authorList>
    </citation>
    <scope>NUCLEOTIDE SEQUENCE [LARGE SCALE GENOMIC DNA]</scope>
    <source>
        <strain evidence="2">cv. Nipponbare</strain>
    </source>
</reference>
<name>Q5KQH8_ORYSJ</name>
<dbReference type="AlphaFoldDB" id="Q5KQH8"/>
<evidence type="ECO:0000313" key="2">
    <source>
        <dbReference type="Proteomes" id="UP000000763"/>
    </source>
</evidence>
<proteinExistence type="predicted"/>
<protein>
    <submittedName>
        <fullName evidence="1">Uncharacterized protein</fullName>
    </submittedName>
</protein>
<sequence>MSGLLVTFLMERISRSSRLLAGRQGFGMEKERKGGEAIAATAWSHRPPPSLQPDLGGERGVVAATALPPAPFIRMNLGGRGGQPPP</sequence>
<dbReference type="Proteomes" id="UP000000763">
    <property type="component" value="Chromosome 5"/>
</dbReference>
<reference evidence="2" key="2">
    <citation type="journal article" date="2008" name="Nucleic Acids Res.">
        <title>The rice annotation project database (RAP-DB): 2008 update.</title>
        <authorList>
            <consortium name="The rice annotation project (RAP)"/>
        </authorList>
    </citation>
    <scope>GENOME REANNOTATION</scope>
    <source>
        <strain evidence="2">cv. Nipponbare</strain>
    </source>
</reference>
<gene>
    <name evidence="1" type="ORF">OSJNBa0095J22.12</name>
</gene>
<evidence type="ECO:0000313" key="1">
    <source>
        <dbReference type="EMBL" id="AAW56874.1"/>
    </source>
</evidence>
<organism evidence="1 2">
    <name type="scientific">Oryza sativa subsp. japonica</name>
    <name type="common">Rice</name>
    <dbReference type="NCBI Taxonomy" id="39947"/>
    <lineage>
        <taxon>Eukaryota</taxon>
        <taxon>Viridiplantae</taxon>
        <taxon>Streptophyta</taxon>
        <taxon>Embryophyta</taxon>
        <taxon>Tracheophyta</taxon>
        <taxon>Spermatophyta</taxon>
        <taxon>Magnoliopsida</taxon>
        <taxon>Liliopsida</taxon>
        <taxon>Poales</taxon>
        <taxon>Poaceae</taxon>
        <taxon>BOP clade</taxon>
        <taxon>Oryzoideae</taxon>
        <taxon>Oryzeae</taxon>
        <taxon>Oryzinae</taxon>
        <taxon>Oryza</taxon>
        <taxon>Oryza sativa</taxon>
    </lineage>
</organism>
<dbReference type="EMBL" id="AC137619">
    <property type="protein sequence ID" value="AAW56874.1"/>
    <property type="molecule type" value="Genomic_DNA"/>
</dbReference>